<dbReference type="SUPFAM" id="SSF52172">
    <property type="entry name" value="CheY-like"/>
    <property type="match status" value="1"/>
</dbReference>
<gene>
    <name evidence="1" type="ORF">CKO45_06070</name>
</gene>
<accession>A0ABS1CTI6</accession>
<dbReference type="InterPro" id="IPR011006">
    <property type="entry name" value="CheY-like_superfamily"/>
</dbReference>
<protein>
    <recommendedName>
        <fullName evidence="3">Response regulator receiver domain-containing protein</fullName>
    </recommendedName>
</protein>
<reference evidence="1 2" key="1">
    <citation type="journal article" date="2020" name="Microorganisms">
        <title>Osmotic Adaptation and Compatible Solute Biosynthesis of Phototrophic Bacteria as Revealed from Genome Analyses.</title>
        <authorList>
            <person name="Imhoff J.F."/>
            <person name="Rahn T."/>
            <person name="Kunzel S."/>
            <person name="Keller A."/>
            <person name="Neulinger S.C."/>
        </authorList>
    </citation>
    <scope>NUCLEOTIDE SEQUENCE [LARGE SCALE GENOMIC DNA]</scope>
    <source>
        <strain evidence="1 2">DSM 15382</strain>
    </source>
</reference>
<comment type="caution">
    <text evidence="1">The sequence shown here is derived from an EMBL/GenBank/DDBJ whole genome shotgun (WGS) entry which is preliminary data.</text>
</comment>
<proteinExistence type="predicted"/>
<name>A0ABS1CTI6_9PROT</name>
<organism evidence="1 2">
    <name type="scientific">Paracraurococcus ruber</name>
    <dbReference type="NCBI Taxonomy" id="77675"/>
    <lineage>
        <taxon>Bacteria</taxon>
        <taxon>Pseudomonadati</taxon>
        <taxon>Pseudomonadota</taxon>
        <taxon>Alphaproteobacteria</taxon>
        <taxon>Acetobacterales</taxon>
        <taxon>Roseomonadaceae</taxon>
        <taxon>Paracraurococcus</taxon>
    </lineage>
</organism>
<dbReference type="EMBL" id="NRSG01000028">
    <property type="protein sequence ID" value="MBK1657795.1"/>
    <property type="molecule type" value="Genomic_DNA"/>
</dbReference>
<evidence type="ECO:0000313" key="1">
    <source>
        <dbReference type="EMBL" id="MBK1657795.1"/>
    </source>
</evidence>
<evidence type="ECO:0000313" key="2">
    <source>
        <dbReference type="Proteomes" id="UP000697995"/>
    </source>
</evidence>
<evidence type="ECO:0008006" key="3">
    <source>
        <dbReference type="Google" id="ProtNLM"/>
    </source>
</evidence>
<dbReference type="Proteomes" id="UP000697995">
    <property type="component" value="Unassembled WGS sequence"/>
</dbReference>
<keyword evidence="2" id="KW-1185">Reference proteome</keyword>
<sequence length="144" mass="15445">MKPLNPAPLALVVGETALACITEDLLLAEGFDVVVAHGLAAAETITAKLTLVVVDQHPGAGLFSRCLIGRLRRANPDLPIVVVTDNDEEMPEAGLLNPSSVTVRMLKAADYLAFTRVVWGLIDRAKRCADMPDDNSWSERLIAA</sequence>